<protein>
    <recommendedName>
        <fullName evidence="2">WLM domain-containing protein</fullName>
    </recommendedName>
</protein>
<dbReference type="EMBL" id="QVQW01000005">
    <property type="protein sequence ID" value="RKU48323.1"/>
    <property type="molecule type" value="Genomic_DNA"/>
</dbReference>
<sequence>MVEHDALVLAYSHQKQFPREKDALQMLKKIASVVKPIMRARGWKVGELAEFYPDQHNLLGLNVNRGQKILLRLRYPRDKSLFLSMEEVTDTMLHELCHIVHGPHDGKFHALWNQLRDEHEALIRKGYTGEGFLGDGHRLGGSGRRIPMHEARRLARAAAERRSVLSAGSGQRLGGAAPRPGTDIRRVIAGAVERRNMPEQGCGNLNHNEKEINAISESATRNGFRTQAEEDEANEAAIAQALWELVQEDEKAKYGKSYNPASAEHPEASQPVPGSDLDNPSSLTDKASRSLYETHDRNTTSM</sequence>
<feature type="region of interest" description="Disordered" evidence="1">
    <location>
        <begin position="254"/>
        <end position="302"/>
    </location>
</feature>
<gene>
    <name evidence="3" type="ORF">DL546_008255</name>
</gene>
<evidence type="ECO:0000256" key="1">
    <source>
        <dbReference type="SAM" id="MobiDB-lite"/>
    </source>
</evidence>
<proteinExistence type="predicted"/>
<comment type="caution">
    <text evidence="3">The sequence shown here is derived from an EMBL/GenBank/DDBJ whole genome shotgun (WGS) entry which is preliminary data.</text>
</comment>
<dbReference type="PANTHER" id="PTHR46622">
    <property type="entry name" value="DNA-DEPENDENT METALLOPROTEASE WSS1"/>
    <property type="match status" value="1"/>
</dbReference>
<dbReference type="InterPro" id="IPR013536">
    <property type="entry name" value="WLM_dom"/>
</dbReference>
<evidence type="ECO:0000259" key="2">
    <source>
        <dbReference type="PROSITE" id="PS51397"/>
    </source>
</evidence>
<dbReference type="Proteomes" id="UP000275385">
    <property type="component" value="Unassembled WGS sequence"/>
</dbReference>
<evidence type="ECO:0000313" key="4">
    <source>
        <dbReference type="Proteomes" id="UP000275385"/>
    </source>
</evidence>
<reference evidence="3 4" key="1">
    <citation type="submission" date="2018-08" db="EMBL/GenBank/DDBJ databases">
        <title>Draft genome of the lignicolous fungus Coniochaeta pulveracea.</title>
        <authorList>
            <person name="Borstlap C.J."/>
            <person name="De Witt R.N."/>
            <person name="Botha A."/>
            <person name="Volschenk H."/>
        </authorList>
    </citation>
    <scope>NUCLEOTIDE SEQUENCE [LARGE SCALE GENOMIC DNA]</scope>
    <source>
        <strain evidence="3 4">CAB683</strain>
    </source>
</reference>
<accession>A0A420YKA5</accession>
<dbReference type="AlphaFoldDB" id="A0A420YKA5"/>
<dbReference type="GO" id="GO:0006281">
    <property type="term" value="P:DNA repair"/>
    <property type="evidence" value="ECO:0007669"/>
    <property type="project" value="TreeGrafter"/>
</dbReference>
<dbReference type="OrthoDB" id="261960at2759"/>
<organism evidence="3 4">
    <name type="scientific">Coniochaeta pulveracea</name>
    <dbReference type="NCBI Taxonomy" id="177199"/>
    <lineage>
        <taxon>Eukaryota</taxon>
        <taxon>Fungi</taxon>
        <taxon>Dikarya</taxon>
        <taxon>Ascomycota</taxon>
        <taxon>Pezizomycotina</taxon>
        <taxon>Sordariomycetes</taxon>
        <taxon>Sordariomycetidae</taxon>
        <taxon>Coniochaetales</taxon>
        <taxon>Coniochaetaceae</taxon>
        <taxon>Coniochaeta</taxon>
    </lineage>
</organism>
<dbReference type="InterPro" id="IPR053000">
    <property type="entry name" value="WSS1-like_metalloprotease"/>
</dbReference>
<dbReference type="PROSITE" id="PS51397">
    <property type="entry name" value="WLM"/>
    <property type="match status" value="1"/>
</dbReference>
<dbReference type="GO" id="GO:0008237">
    <property type="term" value="F:metallopeptidase activity"/>
    <property type="evidence" value="ECO:0007669"/>
    <property type="project" value="TreeGrafter"/>
</dbReference>
<dbReference type="GO" id="GO:0005634">
    <property type="term" value="C:nucleus"/>
    <property type="evidence" value="ECO:0007669"/>
    <property type="project" value="TreeGrafter"/>
</dbReference>
<name>A0A420YKA5_9PEZI</name>
<keyword evidence="4" id="KW-1185">Reference proteome</keyword>
<feature type="domain" description="WLM" evidence="2">
    <location>
        <begin position="1"/>
        <end position="197"/>
    </location>
</feature>
<dbReference type="PANTHER" id="PTHR46622:SF1">
    <property type="entry name" value="DNA-DEPENDENT METALLOPROTEASE WSS1"/>
    <property type="match status" value="1"/>
</dbReference>
<dbReference type="STRING" id="177199.A0A420YKA5"/>
<evidence type="ECO:0000313" key="3">
    <source>
        <dbReference type="EMBL" id="RKU48323.1"/>
    </source>
</evidence>
<dbReference type="Pfam" id="PF08325">
    <property type="entry name" value="WLM"/>
    <property type="match status" value="1"/>
</dbReference>
<feature type="compositionally biased region" description="Basic and acidic residues" evidence="1">
    <location>
        <begin position="286"/>
        <end position="302"/>
    </location>
</feature>